<dbReference type="RefSeq" id="WP_006964212.1">
    <property type="nucleotide sequence ID" value="NZ_APJX01000001.1"/>
</dbReference>
<dbReference type="OrthoDB" id="272552at2"/>
<dbReference type="InterPro" id="IPR000415">
    <property type="entry name" value="Nitroreductase-like"/>
</dbReference>
<dbReference type="NCBIfam" id="NF047509">
    <property type="entry name" value="Rv3131_FMN_oxido"/>
    <property type="match status" value="1"/>
</dbReference>
<proteinExistence type="predicted"/>
<dbReference type="Proteomes" id="UP000014216">
    <property type="component" value="Unassembled WGS sequence"/>
</dbReference>
<gene>
    <name evidence="1" type="ORF">Dpo_1c06110</name>
</gene>
<evidence type="ECO:0000313" key="1">
    <source>
        <dbReference type="EMBL" id="EMS81470.1"/>
    </source>
</evidence>
<dbReference type="PATRIC" id="fig|1286635.3.peg.636"/>
<comment type="caution">
    <text evidence="1">The sequence shown here is derived from an EMBL/GenBank/DDBJ whole genome shotgun (WGS) entry which is preliminary data.</text>
</comment>
<organism evidence="1 2">
    <name type="scientific">Desulfotignum phosphitoxidans DSM 13687</name>
    <dbReference type="NCBI Taxonomy" id="1286635"/>
    <lineage>
        <taxon>Bacteria</taxon>
        <taxon>Pseudomonadati</taxon>
        <taxon>Thermodesulfobacteriota</taxon>
        <taxon>Desulfobacteria</taxon>
        <taxon>Desulfobacterales</taxon>
        <taxon>Desulfobacteraceae</taxon>
        <taxon>Desulfotignum</taxon>
    </lineage>
</organism>
<dbReference type="AlphaFoldDB" id="S0G3I6"/>
<protein>
    <submittedName>
        <fullName evidence="1">Nitroreductase</fullName>
    </submittedName>
</protein>
<accession>S0G3I6</accession>
<dbReference type="Gene3D" id="3.40.109.10">
    <property type="entry name" value="NADH Oxidase"/>
    <property type="match status" value="1"/>
</dbReference>
<keyword evidence="2" id="KW-1185">Reference proteome</keyword>
<dbReference type="GO" id="GO:0016491">
    <property type="term" value="F:oxidoreductase activity"/>
    <property type="evidence" value="ECO:0007669"/>
    <property type="project" value="InterPro"/>
</dbReference>
<sequence>MNRREFIKQGAAAGSLLLGGSMLTTGCARDLRNQLVQLPDPVQLTEPPAGGRALDPVGYQILFYASLSPSGHNSQPWTVKVEGPDHWVVGVDSERCLPVVDPDNREVMLSLGAFAENLVQAAAALGKKAHIQVTGTSPHDREIFQVALSSQSVQKSDLKALVSRRTVKNGLTSREIKPADVTAFESAAGEGFYYFPASSSHARFMAEAAVENFRRQCDNDAAMAELAAWTRLSDKDARSHRDGLTTDGMEITGLSGWVVRHLMDVSDVTKESWRKKAVEKTAVQALEGGGWMVISSPDNSVPSLIDAGRRFQRMALLARSRGIGIHPMTQTLEEAHGKQQIRENHDAGMIPQFMLRVGYVHPYPEPVSLRRPVEWFLV</sequence>
<dbReference type="EMBL" id="APJX01000001">
    <property type="protein sequence ID" value="EMS81470.1"/>
    <property type="molecule type" value="Genomic_DNA"/>
</dbReference>
<dbReference type="PROSITE" id="PS51257">
    <property type="entry name" value="PROKAR_LIPOPROTEIN"/>
    <property type="match status" value="1"/>
</dbReference>
<name>S0G3I6_9BACT</name>
<dbReference type="SUPFAM" id="SSF55469">
    <property type="entry name" value="FMN-dependent nitroreductase-like"/>
    <property type="match status" value="2"/>
</dbReference>
<evidence type="ECO:0000313" key="2">
    <source>
        <dbReference type="Proteomes" id="UP000014216"/>
    </source>
</evidence>
<reference evidence="1 2" key="1">
    <citation type="journal article" date="2013" name="Genome Announc.">
        <title>Draft Genome Sequence of Desulfotignum phosphitoxidans DSM 13687 Strain FiPS-3.</title>
        <authorList>
            <person name="Poehlein A."/>
            <person name="Daniel R."/>
            <person name="Simeonova D.D."/>
        </authorList>
    </citation>
    <scope>NUCLEOTIDE SEQUENCE [LARGE SCALE GENOMIC DNA]</scope>
    <source>
        <strain evidence="1 2">DSM 13687</strain>
    </source>
</reference>